<evidence type="ECO:0000256" key="2">
    <source>
        <dbReference type="SAM" id="MobiDB-lite"/>
    </source>
</evidence>
<feature type="region of interest" description="Disordered" evidence="2">
    <location>
        <begin position="1"/>
        <end position="22"/>
    </location>
</feature>
<dbReference type="InterPro" id="IPR010998">
    <property type="entry name" value="Integrase_recombinase_N"/>
</dbReference>
<dbReference type="SUPFAM" id="SSF47823">
    <property type="entry name" value="lambda integrase-like, N-terminal domain"/>
    <property type="match status" value="1"/>
</dbReference>
<dbReference type="EMBL" id="JAIZAY010000001">
    <property type="protein sequence ID" value="KAJ8048793.1"/>
    <property type="molecule type" value="Genomic_DNA"/>
</dbReference>
<protein>
    <submittedName>
        <fullName evidence="3">Uncharacterized protein</fullName>
    </submittedName>
</protein>
<dbReference type="OrthoDB" id="6111091at2759"/>
<gene>
    <name evidence="3" type="ORF">HOLleu_01257</name>
</gene>
<dbReference type="PANTHER" id="PTHR34239:SF2">
    <property type="entry name" value="TRANSPOSABLE ELEMENT P TRANSPOSASE_THAP9 CONSERVED DOMAIN-CONTAINING PROTEIN"/>
    <property type="match status" value="1"/>
</dbReference>
<dbReference type="PANTHER" id="PTHR34239">
    <property type="entry name" value="APPLE DOMAIN-CONTAINING PROTEIN"/>
    <property type="match status" value="1"/>
</dbReference>
<dbReference type="AlphaFoldDB" id="A0A9Q1HKU2"/>
<reference evidence="3" key="1">
    <citation type="submission" date="2021-10" db="EMBL/GenBank/DDBJ databases">
        <title>Tropical sea cucumber genome reveals ecological adaptation and Cuvierian tubules defense mechanism.</title>
        <authorList>
            <person name="Chen T."/>
        </authorList>
    </citation>
    <scope>NUCLEOTIDE SEQUENCE</scope>
    <source>
        <strain evidence="3">Nanhai2018</strain>
        <tissue evidence="3">Muscle</tissue>
    </source>
</reference>
<keyword evidence="4" id="KW-1185">Reference proteome</keyword>
<feature type="compositionally biased region" description="Polar residues" evidence="2">
    <location>
        <begin position="1"/>
        <end position="11"/>
    </location>
</feature>
<comment type="caution">
    <text evidence="3">The sequence shown here is derived from an EMBL/GenBank/DDBJ whole genome shotgun (WGS) entry which is preliminary data.</text>
</comment>
<evidence type="ECO:0000313" key="4">
    <source>
        <dbReference type="Proteomes" id="UP001152320"/>
    </source>
</evidence>
<accession>A0A9Q1HKU2</accession>
<name>A0A9Q1HKU2_HOLLE</name>
<proteinExistence type="predicted"/>
<organism evidence="3 4">
    <name type="scientific">Holothuria leucospilota</name>
    <name type="common">Black long sea cucumber</name>
    <name type="synonym">Mertensiothuria leucospilota</name>
    <dbReference type="NCBI Taxonomy" id="206669"/>
    <lineage>
        <taxon>Eukaryota</taxon>
        <taxon>Metazoa</taxon>
        <taxon>Echinodermata</taxon>
        <taxon>Eleutherozoa</taxon>
        <taxon>Echinozoa</taxon>
        <taxon>Holothuroidea</taxon>
        <taxon>Aspidochirotacea</taxon>
        <taxon>Aspidochirotida</taxon>
        <taxon>Holothuriidae</taxon>
        <taxon>Holothuria</taxon>
    </lineage>
</organism>
<dbReference type="Gene3D" id="1.10.150.130">
    <property type="match status" value="1"/>
</dbReference>
<sequence>MQFNVLPSSGISAHGGESATSSIETNVTRADQGRNVPAPTGLWPMADSDQVSQTDTVDNTKATTNIAPGFAQRFAAPSEEGEAVSHELAEGLNFLMTSKLEEKHLTETFQQYLKPANCDFLQVPKVNPIVWDNLSPKVRSTDLKVQRIQKPLVKGLTALVHSIKSRKDKSLLKVDQDILAMLANAYFEMNALRRELIKPDLNQKYSHLCKPSVKPTQFLFGDELPKVIIRRSLEISGLPAKAANIILSSWRQSTRQQYSVYIRQWLEFCTKRQEDPMQTTVVSVLEFLSELSDKLGYSAMNTARSALSCFVQIEGPYTIGSHPLIVRFLKGIFNLSPPQPRYEKMWDVSIVLNHLRAFNPPHLLNLKDLTLKTCMLLALVSAQRQQTLVKLNVEDMDIQDSAITFVVRDLLKQSRPGNVGIHWSRVLRYAMLVYVESLLGYPMFSGLIHLKSDYACANVISHYSSLQLLHKMKIKLQTRSSHFHLFPYCTSALDWPWKKCTFQLPFFSLNQSTLVIVLDTP</sequence>
<evidence type="ECO:0000256" key="1">
    <source>
        <dbReference type="ARBA" id="ARBA00023125"/>
    </source>
</evidence>
<dbReference type="GO" id="GO:0003677">
    <property type="term" value="F:DNA binding"/>
    <property type="evidence" value="ECO:0007669"/>
    <property type="project" value="UniProtKB-KW"/>
</dbReference>
<dbReference type="Proteomes" id="UP001152320">
    <property type="component" value="Chromosome 1"/>
</dbReference>
<keyword evidence="1" id="KW-0238">DNA-binding</keyword>
<evidence type="ECO:0000313" key="3">
    <source>
        <dbReference type="EMBL" id="KAJ8048793.1"/>
    </source>
</evidence>